<accession>A0A4Q9PNI6</accession>
<evidence type="ECO:0000313" key="1">
    <source>
        <dbReference type="EMBL" id="TBU55852.1"/>
    </source>
</evidence>
<reference evidence="1 2" key="1">
    <citation type="submission" date="2019-01" db="EMBL/GenBank/DDBJ databases">
        <title>Draft genome sequences of three monokaryotic isolates of the white-rot basidiomycete fungus Dichomitus squalens.</title>
        <authorList>
            <consortium name="DOE Joint Genome Institute"/>
            <person name="Lopez S.C."/>
            <person name="Andreopoulos B."/>
            <person name="Pangilinan J."/>
            <person name="Lipzen A."/>
            <person name="Riley R."/>
            <person name="Ahrendt S."/>
            <person name="Ng V."/>
            <person name="Barry K."/>
            <person name="Daum C."/>
            <person name="Grigoriev I.V."/>
            <person name="Hilden K.S."/>
            <person name="Makela M.R."/>
            <person name="de Vries R.P."/>
        </authorList>
    </citation>
    <scope>NUCLEOTIDE SEQUENCE [LARGE SCALE GENOMIC DNA]</scope>
    <source>
        <strain evidence="1 2">CBS 464.89</strain>
    </source>
</reference>
<proteinExistence type="predicted"/>
<keyword evidence="2" id="KW-1185">Reference proteome</keyword>
<organism evidence="1 2">
    <name type="scientific">Dichomitus squalens</name>
    <dbReference type="NCBI Taxonomy" id="114155"/>
    <lineage>
        <taxon>Eukaryota</taxon>
        <taxon>Fungi</taxon>
        <taxon>Dikarya</taxon>
        <taxon>Basidiomycota</taxon>
        <taxon>Agaricomycotina</taxon>
        <taxon>Agaricomycetes</taxon>
        <taxon>Polyporales</taxon>
        <taxon>Polyporaceae</taxon>
        <taxon>Dichomitus</taxon>
    </lineage>
</organism>
<dbReference type="EMBL" id="ML145161">
    <property type="protein sequence ID" value="TBU55852.1"/>
    <property type="molecule type" value="Genomic_DNA"/>
</dbReference>
<evidence type="ECO:0000313" key="2">
    <source>
        <dbReference type="Proteomes" id="UP000292082"/>
    </source>
</evidence>
<protein>
    <submittedName>
        <fullName evidence="1">Uncharacterized protein</fullName>
    </submittedName>
</protein>
<gene>
    <name evidence="1" type="ORF">BD310DRAFT_932630</name>
</gene>
<dbReference type="Proteomes" id="UP000292082">
    <property type="component" value="Unassembled WGS sequence"/>
</dbReference>
<dbReference type="AlphaFoldDB" id="A0A4Q9PNI6"/>
<name>A0A4Q9PNI6_9APHY</name>
<sequence length="132" mass="14243">MASKLPNLVIVVVQFIEGASRCGLGVSLYLRNLDSATCAPVCTDTPSLASASQHSLNTVVPYVQVKWCDRGIGEWYRTYVRSRPCDGGVCLWTSSVLANIERSSRILRLRCSDIVLGGVEIDDGSGVVPLGR</sequence>